<sequence length="98" mass="10431">MILAAVTLAAAVLGSLMPLRWGTPGFVVSAICLFLAQAALNTATGFEGTSIEESLLLFGGSYVSYIGFNLQITYRAFAIPMIALSLPLVYRLTRKQAS</sequence>
<reference evidence="2 3" key="1">
    <citation type="submission" date="2015-09" db="EMBL/GenBank/DDBJ databases">
        <authorList>
            <consortium name="Swine Surveillance"/>
        </authorList>
    </citation>
    <scope>NUCLEOTIDE SEQUENCE [LARGE SCALE GENOMIC DNA]</scope>
    <source>
        <strain evidence="2 3">CECT 7557</strain>
    </source>
</reference>
<accession>A0A0P1G8U0</accession>
<evidence type="ECO:0000313" key="3">
    <source>
        <dbReference type="Proteomes" id="UP000052022"/>
    </source>
</evidence>
<evidence type="ECO:0000313" key="2">
    <source>
        <dbReference type="EMBL" id="CUH78006.1"/>
    </source>
</evidence>
<keyword evidence="1" id="KW-1133">Transmembrane helix</keyword>
<gene>
    <name evidence="2" type="ORF">TRM7557_01680</name>
</gene>
<keyword evidence="1" id="KW-0472">Membrane</keyword>
<protein>
    <submittedName>
        <fullName evidence="2">Uncharacterized protein</fullName>
    </submittedName>
</protein>
<dbReference type="EMBL" id="CYSD01000024">
    <property type="protein sequence ID" value="CUH78006.1"/>
    <property type="molecule type" value="Genomic_DNA"/>
</dbReference>
<dbReference type="Proteomes" id="UP000052022">
    <property type="component" value="Unassembled WGS sequence"/>
</dbReference>
<dbReference type="AlphaFoldDB" id="A0A0P1G8U0"/>
<organism evidence="2 3">
    <name type="scientific">Tritonibacter multivorans</name>
    <dbReference type="NCBI Taxonomy" id="928856"/>
    <lineage>
        <taxon>Bacteria</taxon>
        <taxon>Pseudomonadati</taxon>
        <taxon>Pseudomonadota</taxon>
        <taxon>Alphaproteobacteria</taxon>
        <taxon>Rhodobacterales</taxon>
        <taxon>Paracoccaceae</taxon>
        <taxon>Tritonibacter</taxon>
    </lineage>
</organism>
<keyword evidence="3" id="KW-1185">Reference proteome</keyword>
<dbReference type="OrthoDB" id="7873630at2"/>
<dbReference type="RefSeq" id="WP_058289768.1">
    <property type="nucleotide sequence ID" value="NZ_CYSD01000024.1"/>
</dbReference>
<proteinExistence type="predicted"/>
<keyword evidence="1" id="KW-0812">Transmembrane</keyword>
<feature type="transmembrane region" description="Helical" evidence="1">
    <location>
        <begin position="72"/>
        <end position="90"/>
    </location>
</feature>
<evidence type="ECO:0000256" key="1">
    <source>
        <dbReference type="SAM" id="Phobius"/>
    </source>
</evidence>
<name>A0A0P1G8U0_9RHOB</name>